<evidence type="ECO:0000313" key="1">
    <source>
        <dbReference type="EMBL" id="CAG8603369.1"/>
    </source>
</evidence>
<name>A0A9N9CHA2_9GLOM</name>
<keyword evidence="2" id="KW-1185">Reference proteome</keyword>
<gene>
    <name evidence="1" type="ORF">ALEPTO_LOCUS8241</name>
</gene>
<dbReference type="AlphaFoldDB" id="A0A9N9CHA2"/>
<dbReference type="OrthoDB" id="2421077at2759"/>
<comment type="caution">
    <text evidence="1">The sequence shown here is derived from an EMBL/GenBank/DDBJ whole genome shotgun (WGS) entry which is preliminary data.</text>
</comment>
<sequence>MIEENWKRIVATTNPWANFRIPPHQSSEPYVNVVTGSLSKAIGNDSSLFFASLQVRVKDLLVTVETKQ</sequence>
<dbReference type="Proteomes" id="UP000789508">
    <property type="component" value="Unassembled WGS sequence"/>
</dbReference>
<organism evidence="1 2">
    <name type="scientific">Ambispora leptoticha</name>
    <dbReference type="NCBI Taxonomy" id="144679"/>
    <lineage>
        <taxon>Eukaryota</taxon>
        <taxon>Fungi</taxon>
        <taxon>Fungi incertae sedis</taxon>
        <taxon>Mucoromycota</taxon>
        <taxon>Glomeromycotina</taxon>
        <taxon>Glomeromycetes</taxon>
        <taxon>Archaeosporales</taxon>
        <taxon>Ambisporaceae</taxon>
        <taxon>Ambispora</taxon>
    </lineage>
</organism>
<protein>
    <submittedName>
        <fullName evidence="1">164_t:CDS:1</fullName>
    </submittedName>
</protein>
<dbReference type="EMBL" id="CAJVPS010004418">
    <property type="protein sequence ID" value="CAG8603369.1"/>
    <property type="molecule type" value="Genomic_DNA"/>
</dbReference>
<evidence type="ECO:0000313" key="2">
    <source>
        <dbReference type="Proteomes" id="UP000789508"/>
    </source>
</evidence>
<accession>A0A9N9CHA2</accession>
<proteinExistence type="predicted"/>
<reference evidence="1" key="1">
    <citation type="submission" date="2021-06" db="EMBL/GenBank/DDBJ databases">
        <authorList>
            <person name="Kallberg Y."/>
            <person name="Tangrot J."/>
            <person name="Rosling A."/>
        </authorList>
    </citation>
    <scope>NUCLEOTIDE SEQUENCE</scope>
    <source>
        <strain evidence="1">FL130A</strain>
    </source>
</reference>